<proteinExistence type="predicted"/>
<gene>
    <name evidence="2" type="ORF">GAB14E_2302</name>
</gene>
<dbReference type="SUPFAM" id="SSF55729">
    <property type="entry name" value="Acyl-CoA N-acyltransferases (Nat)"/>
    <property type="match status" value="1"/>
</dbReference>
<dbReference type="Pfam" id="PF00583">
    <property type="entry name" value="Acetyltransf_1"/>
    <property type="match status" value="1"/>
</dbReference>
<dbReference type="OrthoDB" id="359414at2"/>
<protein>
    <submittedName>
        <fullName evidence="2">GCN5-related N-acetyltransferase</fullName>
    </submittedName>
</protein>
<dbReference type="RefSeq" id="WP_033081992.1">
    <property type="nucleotide sequence ID" value="NZ_JQEC01000021.1"/>
</dbReference>
<dbReference type="PROSITE" id="PS51186">
    <property type="entry name" value="GNAT"/>
    <property type="match status" value="1"/>
</dbReference>
<reference evidence="2 3" key="1">
    <citation type="submission" date="2014-08" db="EMBL/GenBank/DDBJ databases">
        <title>Genomic and Phenotypic Diversity of Colwellia psychrerythraea strains from Disparate Marine Basins.</title>
        <authorList>
            <person name="Techtmann S.M."/>
            <person name="Stelling S.C."/>
            <person name="Utturkar S.M."/>
            <person name="Alshibli N."/>
            <person name="Harris A."/>
            <person name="Brown S.D."/>
            <person name="Hazen T.C."/>
        </authorList>
    </citation>
    <scope>NUCLEOTIDE SEQUENCE [LARGE SCALE GENOMIC DNA]</scope>
    <source>
        <strain evidence="2 3">GAB14E</strain>
    </source>
</reference>
<name>A0A099KV65_COLPS</name>
<organism evidence="2 3">
    <name type="scientific">Colwellia psychrerythraea</name>
    <name type="common">Vibrio psychroerythus</name>
    <dbReference type="NCBI Taxonomy" id="28229"/>
    <lineage>
        <taxon>Bacteria</taxon>
        <taxon>Pseudomonadati</taxon>
        <taxon>Pseudomonadota</taxon>
        <taxon>Gammaproteobacteria</taxon>
        <taxon>Alteromonadales</taxon>
        <taxon>Colwelliaceae</taxon>
        <taxon>Colwellia</taxon>
    </lineage>
</organism>
<sequence length="161" mass="18077">MSISLISENSWNSILKIQEEAYTDILPEDINVLKSKWISSPKTCAVYLNNDNKILAYLLAHPWASEVPPKLHEKSQITNSINLYLHDLALAQEARGKGIAKSLVINLIDKAKLQGFAKIFLVAVQRSDIFWAKFGFIVIPNALICPSYGDYSKLMILELTT</sequence>
<dbReference type="Gene3D" id="3.40.630.30">
    <property type="match status" value="1"/>
</dbReference>
<evidence type="ECO:0000313" key="2">
    <source>
        <dbReference type="EMBL" id="KGJ93747.1"/>
    </source>
</evidence>
<dbReference type="Proteomes" id="UP000029868">
    <property type="component" value="Unassembled WGS sequence"/>
</dbReference>
<dbReference type="InterPro" id="IPR000182">
    <property type="entry name" value="GNAT_dom"/>
</dbReference>
<evidence type="ECO:0000259" key="1">
    <source>
        <dbReference type="PROSITE" id="PS51186"/>
    </source>
</evidence>
<dbReference type="AlphaFoldDB" id="A0A099KV65"/>
<dbReference type="GO" id="GO:0016747">
    <property type="term" value="F:acyltransferase activity, transferring groups other than amino-acyl groups"/>
    <property type="evidence" value="ECO:0007669"/>
    <property type="project" value="InterPro"/>
</dbReference>
<dbReference type="CDD" id="cd04301">
    <property type="entry name" value="NAT_SF"/>
    <property type="match status" value="1"/>
</dbReference>
<dbReference type="EMBL" id="JQEC01000021">
    <property type="protein sequence ID" value="KGJ93747.1"/>
    <property type="molecule type" value="Genomic_DNA"/>
</dbReference>
<accession>A0A099KV65</accession>
<dbReference type="PATRIC" id="fig|28229.3.peg.1922"/>
<feature type="domain" description="N-acetyltransferase" evidence="1">
    <location>
        <begin position="1"/>
        <end position="160"/>
    </location>
</feature>
<comment type="caution">
    <text evidence="2">The sequence shown here is derived from an EMBL/GenBank/DDBJ whole genome shotgun (WGS) entry which is preliminary data.</text>
</comment>
<dbReference type="InterPro" id="IPR016181">
    <property type="entry name" value="Acyl_CoA_acyltransferase"/>
</dbReference>
<keyword evidence="2" id="KW-0808">Transferase</keyword>
<evidence type="ECO:0000313" key="3">
    <source>
        <dbReference type="Proteomes" id="UP000029868"/>
    </source>
</evidence>